<accession>A0AAW1UTW9</accession>
<keyword evidence="2" id="KW-1133">Transmembrane helix</keyword>
<evidence type="ECO:0000313" key="3">
    <source>
        <dbReference type="EMBL" id="KAK9886283.1"/>
    </source>
</evidence>
<reference evidence="3 4" key="1">
    <citation type="submission" date="2023-03" db="EMBL/GenBank/DDBJ databases">
        <title>Genome insight into feeding habits of ladybird beetles.</title>
        <authorList>
            <person name="Li H.-S."/>
            <person name="Huang Y.-H."/>
            <person name="Pang H."/>
        </authorList>
    </citation>
    <scope>NUCLEOTIDE SEQUENCE [LARGE SCALE GENOMIC DNA]</scope>
    <source>
        <strain evidence="3">SYSU_2023b</strain>
        <tissue evidence="3">Whole body</tissue>
    </source>
</reference>
<organism evidence="3 4">
    <name type="scientific">Henosepilachna vigintioctopunctata</name>
    <dbReference type="NCBI Taxonomy" id="420089"/>
    <lineage>
        <taxon>Eukaryota</taxon>
        <taxon>Metazoa</taxon>
        <taxon>Ecdysozoa</taxon>
        <taxon>Arthropoda</taxon>
        <taxon>Hexapoda</taxon>
        <taxon>Insecta</taxon>
        <taxon>Pterygota</taxon>
        <taxon>Neoptera</taxon>
        <taxon>Endopterygota</taxon>
        <taxon>Coleoptera</taxon>
        <taxon>Polyphaga</taxon>
        <taxon>Cucujiformia</taxon>
        <taxon>Coccinelloidea</taxon>
        <taxon>Coccinellidae</taxon>
        <taxon>Epilachninae</taxon>
        <taxon>Epilachnini</taxon>
        <taxon>Henosepilachna</taxon>
    </lineage>
</organism>
<feature type="compositionally biased region" description="Polar residues" evidence="1">
    <location>
        <begin position="12"/>
        <end position="29"/>
    </location>
</feature>
<evidence type="ECO:0008006" key="5">
    <source>
        <dbReference type="Google" id="ProtNLM"/>
    </source>
</evidence>
<feature type="compositionally biased region" description="Acidic residues" evidence="1">
    <location>
        <begin position="38"/>
        <end position="48"/>
    </location>
</feature>
<feature type="region of interest" description="Disordered" evidence="1">
    <location>
        <begin position="1"/>
        <end position="55"/>
    </location>
</feature>
<gene>
    <name evidence="3" type="ORF">WA026_015794</name>
</gene>
<evidence type="ECO:0000256" key="2">
    <source>
        <dbReference type="SAM" id="Phobius"/>
    </source>
</evidence>
<proteinExistence type="predicted"/>
<sequence>MPQTVLDAIKIGSTSEQNSDNEGNEQTFYDQDMFSSDDSTEEESEDSEYNCGTGTRKKLPDVLTDDDDNKFQNMFDKANAFNNYFIDSIKNLTEKCEKINPTISHVRDYHSMYLFGVDYEEVNRILLSVSNKKSAGADEIPCTLIKGIYEFIVAPLTYLINIFFFMATFHLN</sequence>
<keyword evidence="4" id="KW-1185">Reference proteome</keyword>
<keyword evidence="2" id="KW-0472">Membrane</keyword>
<feature type="transmembrane region" description="Helical" evidence="2">
    <location>
        <begin position="151"/>
        <end position="171"/>
    </location>
</feature>
<keyword evidence="2" id="KW-0812">Transmembrane</keyword>
<comment type="caution">
    <text evidence="3">The sequence shown here is derived from an EMBL/GenBank/DDBJ whole genome shotgun (WGS) entry which is preliminary data.</text>
</comment>
<name>A0AAW1UTW9_9CUCU</name>
<dbReference type="EMBL" id="JARQZJ010000099">
    <property type="protein sequence ID" value="KAK9886283.1"/>
    <property type="molecule type" value="Genomic_DNA"/>
</dbReference>
<protein>
    <recommendedName>
        <fullName evidence="5">Reverse transcriptase</fullName>
    </recommendedName>
</protein>
<dbReference type="AlphaFoldDB" id="A0AAW1UTW9"/>
<evidence type="ECO:0000256" key="1">
    <source>
        <dbReference type="SAM" id="MobiDB-lite"/>
    </source>
</evidence>
<dbReference type="Proteomes" id="UP001431783">
    <property type="component" value="Unassembled WGS sequence"/>
</dbReference>
<evidence type="ECO:0000313" key="4">
    <source>
        <dbReference type="Proteomes" id="UP001431783"/>
    </source>
</evidence>